<sequence length="165" mass="18121">MVDQTIPLSTPCLRLKTRRLKWISLSRQEMTLPRHLRKTYCTTFGAARKPASTARSRTELITVGNHLPPGTLTPKLPLYDLHTAIASAAQLSSKTSEEITLQAKPTQSLVFLKTYFPLTAHLLLSVTSGFMLRPSTSNLMLAALPSPALASSIMSAAISFRLCRN</sequence>
<keyword evidence="1" id="KW-0812">Transmembrane</keyword>
<dbReference type="OrthoDB" id="6534468at2759"/>
<dbReference type="Proteomes" id="UP000821853">
    <property type="component" value="Chromosome 8"/>
</dbReference>
<keyword evidence="3" id="KW-1185">Reference proteome</keyword>
<evidence type="ECO:0000256" key="1">
    <source>
        <dbReference type="SAM" id="Phobius"/>
    </source>
</evidence>
<evidence type="ECO:0000313" key="3">
    <source>
        <dbReference type="Proteomes" id="UP000821853"/>
    </source>
</evidence>
<organism evidence="2 3">
    <name type="scientific">Haemaphysalis longicornis</name>
    <name type="common">Bush tick</name>
    <dbReference type="NCBI Taxonomy" id="44386"/>
    <lineage>
        <taxon>Eukaryota</taxon>
        <taxon>Metazoa</taxon>
        <taxon>Ecdysozoa</taxon>
        <taxon>Arthropoda</taxon>
        <taxon>Chelicerata</taxon>
        <taxon>Arachnida</taxon>
        <taxon>Acari</taxon>
        <taxon>Parasitiformes</taxon>
        <taxon>Ixodida</taxon>
        <taxon>Ixodoidea</taxon>
        <taxon>Ixodidae</taxon>
        <taxon>Haemaphysalinae</taxon>
        <taxon>Haemaphysalis</taxon>
    </lineage>
</organism>
<reference evidence="2 3" key="1">
    <citation type="journal article" date="2020" name="Cell">
        <title>Large-Scale Comparative Analyses of Tick Genomes Elucidate Their Genetic Diversity and Vector Capacities.</title>
        <authorList>
            <consortium name="Tick Genome and Microbiome Consortium (TIGMIC)"/>
            <person name="Jia N."/>
            <person name="Wang J."/>
            <person name="Shi W."/>
            <person name="Du L."/>
            <person name="Sun Y."/>
            <person name="Zhan W."/>
            <person name="Jiang J.F."/>
            <person name="Wang Q."/>
            <person name="Zhang B."/>
            <person name="Ji P."/>
            <person name="Bell-Sakyi L."/>
            <person name="Cui X.M."/>
            <person name="Yuan T.T."/>
            <person name="Jiang B.G."/>
            <person name="Yang W.F."/>
            <person name="Lam T.T."/>
            <person name="Chang Q.C."/>
            <person name="Ding S.J."/>
            <person name="Wang X.J."/>
            <person name="Zhu J.G."/>
            <person name="Ruan X.D."/>
            <person name="Zhao L."/>
            <person name="Wei J.T."/>
            <person name="Ye R.Z."/>
            <person name="Que T.C."/>
            <person name="Du C.H."/>
            <person name="Zhou Y.H."/>
            <person name="Cheng J.X."/>
            <person name="Dai P.F."/>
            <person name="Guo W.B."/>
            <person name="Han X.H."/>
            <person name="Huang E.J."/>
            <person name="Li L.F."/>
            <person name="Wei W."/>
            <person name="Gao Y.C."/>
            <person name="Liu J.Z."/>
            <person name="Shao H.Z."/>
            <person name="Wang X."/>
            <person name="Wang C.C."/>
            <person name="Yang T.C."/>
            <person name="Huo Q.B."/>
            <person name="Li W."/>
            <person name="Chen H.Y."/>
            <person name="Chen S.E."/>
            <person name="Zhou L.G."/>
            <person name="Ni X.B."/>
            <person name="Tian J.H."/>
            <person name="Sheng Y."/>
            <person name="Liu T."/>
            <person name="Pan Y.S."/>
            <person name="Xia L.Y."/>
            <person name="Li J."/>
            <person name="Zhao F."/>
            <person name="Cao W.C."/>
        </authorList>
    </citation>
    <scope>NUCLEOTIDE SEQUENCE [LARGE SCALE GENOMIC DNA]</scope>
    <source>
        <strain evidence="2">HaeL-2018</strain>
    </source>
</reference>
<gene>
    <name evidence="2" type="ORF">HPB48_022827</name>
</gene>
<accession>A0A9J6GZ29</accession>
<keyword evidence="1" id="KW-0472">Membrane</keyword>
<keyword evidence="1" id="KW-1133">Transmembrane helix</keyword>
<feature type="transmembrane region" description="Helical" evidence="1">
    <location>
        <begin position="139"/>
        <end position="160"/>
    </location>
</feature>
<feature type="transmembrane region" description="Helical" evidence="1">
    <location>
        <begin position="114"/>
        <end position="133"/>
    </location>
</feature>
<name>A0A9J6GZ29_HAELO</name>
<proteinExistence type="predicted"/>
<comment type="caution">
    <text evidence="2">The sequence shown here is derived from an EMBL/GenBank/DDBJ whole genome shotgun (WGS) entry which is preliminary data.</text>
</comment>
<dbReference type="VEuPathDB" id="VectorBase:HLOH_063712"/>
<protein>
    <submittedName>
        <fullName evidence="2">Uncharacterized protein</fullName>
    </submittedName>
</protein>
<evidence type="ECO:0000313" key="2">
    <source>
        <dbReference type="EMBL" id="KAH9380690.1"/>
    </source>
</evidence>
<dbReference type="EMBL" id="JABSTR010000010">
    <property type="protein sequence ID" value="KAH9380690.1"/>
    <property type="molecule type" value="Genomic_DNA"/>
</dbReference>
<dbReference type="AlphaFoldDB" id="A0A9J6GZ29"/>